<gene>
    <name evidence="2" type="ORF">VSP9026_02952</name>
</gene>
<protein>
    <submittedName>
        <fullName evidence="2">Antibiotic biosynthesis monooxygenase</fullName>
    </submittedName>
</protein>
<dbReference type="AlphaFoldDB" id="A0A1N6M6X7"/>
<keyword evidence="2" id="KW-0560">Oxidoreductase</keyword>
<accession>A0A1N6M6X7</accession>
<dbReference type="PANTHER" id="PTHR33336">
    <property type="entry name" value="QUINOL MONOOXYGENASE YGIN-RELATED"/>
    <property type="match status" value="1"/>
</dbReference>
<dbReference type="Pfam" id="PF03992">
    <property type="entry name" value="ABM"/>
    <property type="match status" value="1"/>
</dbReference>
<organism evidence="2 3">
    <name type="scientific">Vibrio spartinae</name>
    <dbReference type="NCBI Taxonomy" id="1918945"/>
    <lineage>
        <taxon>Bacteria</taxon>
        <taxon>Pseudomonadati</taxon>
        <taxon>Pseudomonadota</taxon>
        <taxon>Gammaproteobacteria</taxon>
        <taxon>Vibrionales</taxon>
        <taxon>Vibrionaceae</taxon>
        <taxon>Vibrio</taxon>
    </lineage>
</organism>
<dbReference type="EMBL" id="FSSB01000018">
    <property type="protein sequence ID" value="SIO95211.1"/>
    <property type="molecule type" value="Genomic_DNA"/>
</dbReference>
<dbReference type="PANTHER" id="PTHR33336:SF15">
    <property type="entry name" value="ABM DOMAIN-CONTAINING PROTEIN"/>
    <property type="match status" value="1"/>
</dbReference>
<feature type="domain" description="ABM" evidence="1">
    <location>
        <begin position="11"/>
        <end position="102"/>
    </location>
</feature>
<dbReference type="SUPFAM" id="SSF54909">
    <property type="entry name" value="Dimeric alpha+beta barrel"/>
    <property type="match status" value="1"/>
</dbReference>
<dbReference type="Proteomes" id="UP000184774">
    <property type="component" value="Unassembled WGS sequence"/>
</dbReference>
<dbReference type="Gene3D" id="3.30.70.100">
    <property type="match status" value="1"/>
</dbReference>
<evidence type="ECO:0000259" key="1">
    <source>
        <dbReference type="PROSITE" id="PS51725"/>
    </source>
</evidence>
<evidence type="ECO:0000313" key="2">
    <source>
        <dbReference type="EMBL" id="SIO95211.1"/>
    </source>
</evidence>
<dbReference type="InterPro" id="IPR011008">
    <property type="entry name" value="Dimeric_a/b-barrel"/>
</dbReference>
<dbReference type="GO" id="GO:0004497">
    <property type="term" value="F:monooxygenase activity"/>
    <property type="evidence" value="ECO:0007669"/>
    <property type="project" value="UniProtKB-KW"/>
</dbReference>
<reference evidence="2 3" key="1">
    <citation type="submission" date="2016-12" db="EMBL/GenBank/DDBJ databases">
        <authorList>
            <person name="Song W.-J."/>
            <person name="Kurnit D.M."/>
        </authorList>
    </citation>
    <scope>NUCLEOTIDE SEQUENCE [LARGE SCALE GENOMIC DNA]</scope>
    <source>
        <strain evidence="2 3">CECT 9026</strain>
    </source>
</reference>
<dbReference type="RefSeq" id="WP_074373721.1">
    <property type="nucleotide sequence ID" value="NZ_AP024907.1"/>
</dbReference>
<dbReference type="InterPro" id="IPR050744">
    <property type="entry name" value="AI-2_Isomerase_LsrG"/>
</dbReference>
<dbReference type="OrthoDB" id="9812192at2"/>
<keyword evidence="2" id="KW-0503">Monooxygenase</keyword>
<dbReference type="InterPro" id="IPR007138">
    <property type="entry name" value="ABM_dom"/>
</dbReference>
<sequence length="109" mass="12112">MTINENETAVTVVLWEAKAKPGREADMKAFIANAVTASRHDAGNIDYEAHEVEGEPGVFIIYERWISRAALDAHLGAPRMQSLVPQLMDMMDGSIEDGIRILRSFRPAE</sequence>
<proteinExistence type="predicted"/>
<name>A0A1N6M6X7_9VIBR</name>
<evidence type="ECO:0000313" key="3">
    <source>
        <dbReference type="Proteomes" id="UP000184774"/>
    </source>
</evidence>
<dbReference type="PROSITE" id="PS51725">
    <property type="entry name" value="ABM"/>
    <property type="match status" value="1"/>
</dbReference>